<keyword evidence="2" id="KW-1185">Reference proteome</keyword>
<dbReference type="Proteomes" id="UP000182762">
    <property type="component" value="Unassembled WGS sequence"/>
</dbReference>
<comment type="caution">
    <text evidence="1">The sequence shown here is derived from an EMBL/GenBank/DDBJ whole genome shotgun (WGS) entry which is preliminary data.</text>
</comment>
<accession>A0A1I6BZ08</accession>
<name>A0A1I6BZ08_9BACI</name>
<dbReference type="Gene3D" id="1.20.1260.10">
    <property type="match status" value="2"/>
</dbReference>
<proteinExistence type="predicted"/>
<dbReference type="RefSeq" id="WP_061804454.1">
    <property type="nucleotide sequence ID" value="NZ_FOXX01000018.1"/>
</dbReference>
<sequence>MVKRNIRLSSPEIGGLWGVYIQETMSICLLKYFLHHLQDNEIKPILQKSLHLSQTHINQIEDIFSKENIPLPDGFTHKDINLSAPPLFYDLFALSFVYSMNRMGMVNLGFATSTVARADVLDFFTHALNQTTELYAESTNLMLSKGIYDRPPMITYPEKVEYVKKQSYIVAAVGKKRPLNAVELTEIFFNIERNYFAVLLCMGLLQVVKDKEIKNYIKNGMNLSEKQINFFNDLLKKEDLLGTVPVSMEVTNSTVSPFSDKLIVALFHFLNSIDVTLIGHALSLSMRLDLATYYSKLIGEILAYAEKGFNIMVNRQWLEQPPQAPDRKSLKEM</sequence>
<evidence type="ECO:0008006" key="3">
    <source>
        <dbReference type="Google" id="ProtNLM"/>
    </source>
</evidence>
<dbReference type="InterPro" id="IPR021617">
    <property type="entry name" value="DUF3231"/>
</dbReference>
<evidence type="ECO:0000313" key="2">
    <source>
        <dbReference type="Proteomes" id="UP000182762"/>
    </source>
</evidence>
<organism evidence="1 2">
    <name type="scientific">Priestia endophytica DSM 13796</name>
    <dbReference type="NCBI Taxonomy" id="1121089"/>
    <lineage>
        <taxon>Bacteria</taxon>
        <taxon>Bacillati</taxon>
        <taxon>Bacillota</taxon>
        <taxon>Bacilli</taxon>
        <taxon>Bacillales</taxon>
        <taxon>Bacillaceae</taxon>
        <taxon>Priestia</taxon>
    </lineage>
</organism>
<dbReference type="Pfam" id="PF11553">
    <property type="entry name" value="DUF3231"/>
    <property type="match status" value="2"/>
</dbReference>
<dbReference type="GeneID" id="93713122"/>
<dbReference type="InterPro" id="IPR012347">
    <property type="entry name" value="Ferritin-like"/>
</dbReference>
<protein>
    <recommendedName>
        <fullName evidence="3">Sugar isomerase</fullName>
    </recommendedName>
</protein>
<gene>
    <name evidence="1" type="ORF">SAMN02745910_04591</name>
</gene>
<evidence type="ECO:0000313" key="1">
    <source>
        <dbReference type="EMBL" id="SFQ86171.1"/>
    </source>
</evidence>
<dbReference type="EMBL" id="FOXX01000018">
    <property type="protein sequence ID" value="SFQ86171.1"/>
    <property type="molecule type" value="Genomic_DNA"/>
</dbReference>
<reference evidence="1 2" key="1">
    <citation type="submission" date="2016-10" db="EMBL/GenBank/DDBJ databases">
        <authorList>
            <person name="Varghese N."/>
            <person name="Submissions S."/>
        </authorList>
    </citation>
    <scope>NUCLEOTIDE SEQUENCE [LARGE SCALE GENOMIC DNA]</scope>
    <source>
        <strain evidence="1 2">DSM 13796</strain>
    </source>
</reference>